<protein>
    <submittedName>
        <fullName evidence="1">Uncharacterized protein</fullName>
    </submittedName>
</protein>
<organism evidence="1 2">
    <name type="scientific">Plakobranchus ocellatus</name>
    <dbReference type="NCBI Taxonomy" id="259542"/>
    <lineage>
        <taxon>Eukaryota</taxon>
        <taxon>Metazoa</taxon>
        <taxon>Spiralia</taxon>
        <taxon>Lophotrochozoa</taxon>
        <taxon>Mollusca</taxon>
        <taxon>Gastropoda</taxon>
        <taxon>Heterobranchia</taxon>
        <taxon>Euthyneura</taxon>
        <taxon>Panpulmonata</taxon>
        <taxon>Sacoglossa</taxon>
        <taxon>Placobranchoidea</taxon>
        <taxon>Plakobranchidae</taxon>
        <taxon>Plakobranchus</taxon>
    </lineage>
</organism>
<dbReference type="Proteomes" id="UP000735302">
    <property type="component" value="Unassembled WGS sequence"/>
</dbReference>
<sequence length="91" mass="10038">MPGDLRRGSEDLVIDSFPLALSLMSYIFSTLRDKAGTLLSILGANLVNFQYTIISSRLFKQAIMLSSRFFNSGWSDFASPPLPDGVTFLLS</sequence>
<dbReference type="EMBL" id="BLXT01001362">
    <property type="protein sequence ID" value="GFN85085.1"/>
    <property type="molecule type" value="Genomic_DNA"/>
</dbReference>
<accession>A0AAV3YCM0</accession>
<reference evidence="1 2" key="1">
    <citation type="journal article" date="2021" name="Elife">
        <title>Chloroplast acquisition without the gene transfer in kleptoplastic sea slugs, Plakobranchus ocellatus.</title>
        <authorList>
            <person name="Maeda T."/>
            <person name="Takahashi S."/>
            <person name="Yoshida T."/>
            <person name="Shimamura S."/>
            <person name="Takaki Y."/>
            <person name="Nagai Y."/>
            <person name="Toyoda A."/>
            <person name="Suzuki Y."/>
            <person name="Arimoto A."/>
            <person name="Ishii H."/>
            <person name="Satoh N."/>
            <person name="Nishiyama T."/>
            <person name="Hasebe M."/>
            <person name="Maruyama T."/>
            <person name="Minagawa J."/>
            <person name="Obokata J."/>
            <person name="Shigenobu S."/>
        </authorList>
    </citation>
    <scope>NUCLEOTIDE SEQUENCE [LARGE SCALE GENOMIC DNA]</scope>
</reference>
<evidence type="ECO:0000313" key="2">
    <source>
        <dbReference type="Proteomes" id="UP000735302"/>
    </source>
</evidence>
<proteinExistence type="predicted"/>
<name>A0AAV3YCM0_9GAST</name>
<comment type="caution">
    <text evidence="1">The sequence shown here is derived from an EMBL/GenBank/DDBJ whole genome shotgun (WGS) entry which is preliminary data.</text>
</comment>
<gene>
    <name evidence="1" type="ORF">PoB_001159100</name>
</gene>
<keyword evidence="2" id="KW-1185">Reference proteome</keyword>
<evidence type="ECO:0000313" key="1">
    <source>
        <dbReference type="EMBL" id="GFN85085.1"/>
    </source>
</evidence>
<dbReference type="AlphaFoldDB" id="A0AAV3YCM0"/>